<evidence type="ECO:0000313" key="2">
    <source>
        <dbReference type="Proteomes" id="UP000035900"/>
    </source>
</evidence>
<comment type="caution">
    <text evidence="1">The sequence shown here is derived from an EMBL/GenBank/DDBJ whole genome shotgun (WGS) entry which is preliminary data.</text>
</comment>
<proteinExistence type="predicted"/>
<dbReference type="EMBL" id="LFNG01000009">
    <property type="protein sequence ID" value="KMQ71329.1"/>
    <property type="molecule type" value="Genomic_DNA"/>
</dbReference>
<dbReference type="AlphaFoldDB" id="A0A0J7IZU4"/>
<gene>
    <name evidence="1" type="ORF">ACM44_07995</name>
</gene>
<sequence length="74" mass="8290">MPHHIDFFKGIGDPLKRIAKKIEFLPRKSPNSGGSEGYLANLCYLPPLKQGGFLCSDYLEGRLGRNSICLSFYI</sequence>
<dbReference type="Proteomes" id="UP000035900">
    <property type="component" value="Unassembled WGS sequence"/>
</dbReference>
<dbReference type="PATRIC" id="fig|1304281.5.peg.1710"/>
<keyword evidence="2" id="KW-1185">Reference proteome</keyword>
<accession>A0A0J7IZU4</accession>
<reference evidence="1 2" key="1">
    <citation type="journal article" date="2004" name="Int. J. Syst. Evol. Microbiol.">
        <title>Kaistella koreensis gen. nov., sp. nov., a novel member of the Chryseobacterium-Bergeyella-Riemerella branch.</title>
        <authorList>
            <person name="Kim M.K."/>
            <person name="Im W.T."/>
            <person name="Shin Y.K."/>
            <person name="Lim J.H."/>
            <person name="Kim S.H."/>
            <person name="Lee B.C."/>
            <person name="Park M.Y."/>
            <person name="Lee K.Y."/>
            <person name="Lee S.T."/>
        </authorList>
    </citation>
    <scope>NUCLEOTIDE SEQUENCE [LARGE SCALE GENOMIC DNA]</scope>
    <source>
        <strain evidence="1 2">CCUG 49689</strain>
    </source>
</reference>
<name>A0A0J7IZU4_9FLAO</name>
<organism evidence="1 2">
    <name type="scientific">Chryseobacterium koreense CCUG 49689</name>
    <dbReference type="NCBI Taxonomy" id="1304281"/>
    <lineage>
        <taxon>Bacteria</taxon>
        <taxon>Pseudomonadati</taxon>
        <taxon>Bacteroidota</taxon>
        <taxon>Flavobacteriia</taxon>
        <taxon>Flavobacteriales</taxon>
        <taxon>Weeksellaceae</taxon>
        <taxon>Chryseobacterium group</taxon>
        <taxon>Chryseobacterium</taxon>
    </lineage>
</organism>
<evidence type="ECO:0000313" key="1">
    <source>
        <dbReference type="EMBL" id="KMQ71329.1"/>
    </source>
</evidence>
<protein>
    <submittedName>
        <fullName evidence="1">Uncharacterized protein</fullName>
    </submittedName>
</protein>